<dbReference type="SUPFAM" id="SSF54928">
    <property type="entry name" value="RNA-binding domain, RBD"/>
    <property type="match status" value="2"/>
</dbReference>
<evidence type="ECO:0000256" key="3">
    <source>
        <dbReference type="ARBA" id="ARBA00022737"/>
    </source>
</evidence>
<dbReference type="Proteomes" id="UP001458880">
    <property type="component" value="Unassembled WGS sequence"/>
</dbReference>
<keyword evidence="4 5" id="KW-0694">RNA-binding</keyword>
<dbReference type="NCBIfam" id="TIGR01648">
    <property type="entry name" value="hnRNP-R-Q"/>
    <property type="match status" value="1"/>
</dbReference>
<evidence type="ECO:0000256" key="1">
    <source>
        <dbReference type="ARBA" id="ARBA00004496"/>
    </source>
</evidence>
<keyword evidence="3" id="KW-0677">Repeat</keyword>
<accession>A0AAW1K3B4</accession>
<dbReference type="CDD" id="cd12249">
    <property type="entry name" value="RRM1_hnRNPR_like"/>
    <property type="match status" value="1"/>
</dbReference>
<dbReference type="InterPro" id="IPR012677">
    <property type="entry name" value="Nucleotide-bd_a/b_plait_sf"/>
</dbReference>
<evidence type="ECO:0000313" key="7">
    <source>
        <dbReference type="EMBL" id="KAK9712060.1"/>
    </source>
</evidence>
<dbReference type="InterPro" id="IPR000504">
    <property type="entry name" value="RRM_dom"/>
</dbReference>
<comment type="caution">
    <text evidence="7">The sequence shown here is derived from an EMBL/GenBank/DDBJ whole genome shotgun (WGS) entry which is preliminary data.</text>
</comment>
<evidence type="ECO:0000256" key="4">
    <source>
        <dbReference type="ARBA" id="ARBA00022884"/>
    </source>
</evidence>
<feature type="domain" description="RRM" evidence="6">
    <location>
        <begin position="217"/>
        <end position="290"/>
    </location>
</feature>
<dbReference type="FunFam" id="3.30.70.330:FF:000022">
    <property type="entry name" value="APOBEC1 complementation factor isoform X1"/>
    <property type="match status" value="1"/>
</dbReference>
<evidence type="ECO:0000259" key="6">
    <source>
        <dbReference type="PROSITE" id="PS50102"/>
    </source>
</evidence>
<dbReference type="GO" id="GO:0003723">
    <property type="term" value="F:RNA binding"/>
    <property type="evidence" value="ECO:0007669"/>
    <property type="project" value="UniProtKB-UniRule"/>
</dbReference>
<dbReference type="PANTHER" id="PTHR21245">
    <property type="entry name" value="HETEROGENEOUS NUCLEAR RIBONUCLEOPROTEIN"/>
    <property type="match status" value="1"/>
</dbReference>
<dbReference type="Pfam" id="PF00076">
    <property type="entry name" value="RRM_1"/>
    <property type="match status" value="3"/>
</dbReference>
<keyword evidence="8" id="KW-1185">Reference proteome</keyword>
<keyword evidence="2" id="KW-0963">Cytoplasm</keyword>
<feature type="domain" description="RRM" evidence="6">
    <location>
        <begin position="42"/>
        <end position="120"/>
    </location>
</feature>
<comment type="subcellular location">
    <subcellularLocation>
        <location evidence="1">Cytoplasm</location>
    </subcellularLocation>
</comment>
<dbReference type="PROSITE" id="PS50102">
    <property type="entry name" value="RRM"/>
    <property type="match status" value="3"/>
</dbReference>
<dbReference type="InterPro" id="IPR006535">
    <property type="entry name" value="HnRNP_R/Q_splicing_fac"/>
</dbReference>
<evidence type="ECO:0000313" key="8">
    <source>
        <dbReference type="Proteomes" id="UP001458880"/>
    </source>
</evidence>
<evidence type="ECO:0000256" key="5">
    <source>
        <dbReference type="PROSITE-ProRule" id="PRU00176"/>
    </source>
</evidence>
<dbReference type="Gene3D" id="3.30.70.330">
    <property type="match status" value="3"/>
</dbReference>
<dbReference type="EMBL" id="JASPKY010000269">
    <property type="protein sequence ID" value="KAK9712060.1"/>
    <property type="molecule type" value="Genomic_DNA"/>
</dbReference>
<sequence length="350" mass="40320">MLEASYYKCLDLANSTGYVIIQTNGQRIYQRPNDQIQPKKGSEIFVGKLPRDLFEDEIVPLFNKIGPIHQVRLMIDFCGKNRGYCFISYYLPAHANSAIAVLNGFEIRPKRRIGVYKSIDNCRLFIGGLPVNKTKAEVRQCFEEYVEGIVDIIMYPSRENWNYNRGYAFIEFQSHRHAAMARRSLSPGSLILWNVPILVDWADPIPDVDPMIMNQVKKLYIRNLHPNLTADDLHQFLTNFVHSSTVYKIHKSLDYAFVHFSNRKSAELCLNSMKGKVLANLKIEATWARPKMYSKAYRIRAPINHFCSSLPPILRKQVILNKKSAKTDAISLPRFDFFMCSNLSNESSII</sequence>
<name>A0AAW1K3B4_POPJA</name>
<dbReference type="GO" id="GO:0005737">
    <property type="term" value="C:cytoplasm"/>
    <property type="evidence" value="ECO:0007669"/>
    <property type="project" value="UniProtKB-SubCell"/>
</dbReference>
<reference evidence="7 8" key="1">
    <citation type="journal article" date="2024" name="BMC Genomics">
        <title>De novo assembly and annotation of Popillia japonica's genome with initial clues to its potential as an invasive pest.</title>
        <authorList>
            <person name="Cucini C."/>
            <person name="Boschi S."/>
            <person name="Funari R."/>
            <person name="Cardaioli E."/>
            <person name="Iannotti N."/>
            <person name="Marturano G."/>
            <person name="Paoli F."/>
            <person name="Bruttini M."/>
            <person name="Carapelli A."/>
            <person name="Frati F."/>
            <person name="Nardi F."/>
        </authorList>
    </citation>
    <scope>NUCLEOTIDE SEQUENCE [LARGE SCALE GENOMIC DNA]</scope>
    <source>
        <strain evidence="7">DMR45628</strain>
    </source>
</reference>
<organism evidence="7 8">
    <name type="scientific">Popillia japonica</name>
    <name type="common">Japanese beetle</name>
    <dbReference type="NCBI Taxonomy" id="7064"/>
    <lineage>
        <taxon>Eukaryota</taxon>
        <taxon>Metazoa</taxon>
        <taxon>Ecdysozoa</taxon>
        <taxon>Arthropoda</taxon>
        <taxon>Hexapoda</taxon>
        <taxon>Insecta</taxon>
        <taxon>Pterygota</taxon>
        <taxon>Neoptera</taxon>
        <taxon>Endopterygota</taxon>
        <taxon>Coleoptera</taxon>
        <taxon>Polyphaga</taxon>
        <taxon>Scarabaeiformia</taxon>
        <taxon>Scarabaeidae</taxon>
        <taxon>Rutelinae</taxon>
        <taxon>Popillia</taxon>
    </lineage>
</organism>
<feature type="domain" description="RRM" evidence="6">
    <location>
        <begin position="122"/>
        <end position="204"/>
    </location>
</feature>
<protein>
    <submittedName>
        <fullName evidence="7">RNA recognition motif</fullName>
    </submittedName>
</protein>
<dbReference type="SMART" id="SM00360">
    <property type="entry name" value="RRM"/>
    <property type="match status" value="3"/>
</dbReference>
<dbReference type="AlphaFoldDB" id="A0AAW1K3B4"/>
<proteinExistence type="predicted"/>
<dbReference type="InterPro" id="IPR035979">
    <property type="entry name" value="RBD_domain_sf"/>
</dbReference>
<gene>
    <name evidence="7" type="ORF">QE152_g25123</name>
</gene>
<evidence type="ECO:0000256" key="2">
    <source>
        <dbReference type="ARBA" id="ARBA00022490"/>
    </source>
</evidence>